<name>A0ACA9LIR5_9GLOM</name>
<dbReference type="EMBL" id="CAJVQC010003533">
    <property type="protein sequence ID" value="CAG8528370.1"/>
    <property type="molecule type" value="Genomic_DNA"/>
</dbReference>
<evidence type="ECO:0000313" key="2">
    <source>
        <dbReference type="Proteomes" id="UP000789920"/>
    </source>
</evidence>
<evidence type="ECO:0000313" key="1">
    <source>
        <dbReference type="EMBL" id="CAG8528370.1"/>
    </source>
</evidence>
<reference evidence="1" key="1">
    <citation type="submission" date="2021-06" db="EMBL/GenBank/DDBJ databases">
        <authorList>
            <person name="Kallberg Y."/>
            <person name="Tangrot J."/>
            <person name="Rosling A."/>
        </authorList>
    </citation>
    <scope>NUCLEOTIDE SEQUENCE</scope>
    <source>
        <strain evidence="1">MA461A</strain>
    </source>
</reference>
<dbReference type="Proteomes" id="UP000789920">
    <property type="component" value="Unassembled WGS sequence"/>
</dbReference>
<gene>
    <name evidence="1" type="ORF">RPERSI_LOCUS3024</name>
</gene>
<proteinExistence type="predicted"/>
<protein>
    <submittedName>
        <fullName evidence="1">2812_t:CDS:1</fullName>
    </submittedName>
</protein>
<organism evidence="1 2">
    <name type="scientific">Racocetra persica</name>
    <dbReference type="NCBI Taxonomy" id="160502"/>
    <lineage>
        <taxon>Eukaryota</taxon>
        <taxon>Fungi</taxon>
        <taxon>Fungi incertae sedis</taxon>
        <taxon>Mucoromycota</taxon>
        <taxon>Glomeromycotina</taxon>
        <taxon>Glomeromycetes</taxon>
        <taxon>Diversisporales</taxon>
        <taxon>Gigasporaceae</taxon>
        <taxon>Racocetra</taxon>
    </lineage>
</organism>
<accession>A0ACA9LIR5</accession>
<sequence>MIKHLHDGNLHKQIGGGTLVFKEKYANYIFKYIPKNDVRISMGVFPYCPPHFGTIITFALAFSLAQRLKKLGKNVSIIVGMVDTEPTVNDVCKIDEVYYQKNITYTGVIYDHIDDYKELLEKLNSHFGGMDYAIVNLSDLSLHRKAPEIIKKLVNEREKIGDLLFPLTKCLALRVACPQCGLTDRYGIKNCYDGDIIRFFCPNHGWHSFDIKKDNLQKLEYGSPLRNFLRGLLYTEDNKENDIPYSWLRVTGSDHAGFYQEQLFYRGAAMLDIDIINSPLIVYCPLITDWTGVKLSKKIHFGGGYKYLTEQGLDYFLNYKKFKEKFGENGIEILFDETNLWLEESHRLFRSYTIFYFIELFKEKSIKL</sequence>
<keyword evidence="2" id="KW-1185">Reference proteome</keyword>
<comment type="caution">
    <text evidence="1">The sequence shown here is derived from an EMBL/GenBank/DDBJ whole genome shotgun (WGS) entry which is preliminary data.</text>
</comment>